<sequence length="67" mass="8065">MSAEEVNAIIYRIRKKIECKHTYRKHQREGLYSYAEIIGITYLNIIGKVKISGRIYDFVRLFTLYDY</sequence>
<name>A0A6I5A0G4_9BACI</name>
<organism evidence="1 2">
    <name type="scientific">Pontibacillus yanchengensis</name>
    <dbReference type="NCBI Taxonomy" id="462910"/>
    <lineage>
        <taxon>Bacteria</taxon>
        <taxon>Bacillati</taxon>
        <taxon>Bacillota</taxon>
        <taxon>Bacilli</taxon>
        <taxon>Bacillales</taxon>
        <taxon>Bacillaceae</taxon>
        <taxon>Pontibacillus</taxon>
    </lineage>
</organism>
<evidence type="ECO:0000313" key="2">
    <source>
        <dbReference type="Proteomes" id="UP000468638"/>
    </source>
</evidence>
<dbReference type="Proteomes" id="UP000468638">
    <property type="component" value="Unassembled WGS sequence"/>
</dbReference>
<accession>A0A6I5A0G4</accession>
<protein>
    <submittedName>
        <fullName evidence="1">Uncharacterized protein</fullName>
    </submittedName>
</protein>
<comment type="caution">
    <text evidence="1">The sequence shown here is derived from an EMBL/GenBank/DDBJ whole genome shotgun (WGS) entry which is preliminary data.</text>
</comment>
<dbReference type="EMBL" id="WMEQ01000014">
    <property type="protein sequence ID" value="MYL35094.1"/>
    <property type="molecule type" value="Genomic_DNA"/>
</dbReference>
<dbReference type="AlphaFoldDB" id="A0A6I5A0G4"/>
<gene>
    <name evidence="1" type="ORF">GLW05_16055</name>
</gene>
<reference evidence="1 2" key="1">
    <citation type="submission" date="2019-11" db="EMBL/GenBank/DDBJ databases">
        <title>Genome sequences of 17 halophilic strains isolated from different environments.</title>
        <authorList>
            <person name="Furrow R.E."/>
        </authorList>
    </citation>
    <scope>NUCLEOTIDE SEQUENCE [LARGE SCALE GENOMIC DNA]</scope>
    <source>
        <strain evidence="1 2">22514_16_FS</strain>
    </source>
</reference>
<dbReference type="RefSeq" id="WP_160847298.1">
    <property type="nucleotide sequence ID" value="NZ_WMEQ01000014.1"/>
</dbReference>
<evidence type="ECO:0000313" key="1">
    <source>
        <dbReference type="EMBL" id="MYL35094.1"/>
    </source>
</evidence>
<proteinExistence type="predicted"/>